<dbReference type="EMBL" id="CAUYUJ010016003">
    <property type="protein sequence ID" value="CAK0860693.1"/>
    <property type="molecule type" value="Genomic_DNA"/>
</dbReference>
<evidence type="ECO:0000313" key="2">
    <source>
        <dbReference type="EMBL" id="CAK0860693.1"/>
    </source>
</evidence>
<dbReference type="Proteomes" id="UP001189429">
    <property type="component" value="Unassembled WGS sequence"/>
</dbReference>
<sequence>MSSQDWKCERTTRAGVEHRARPQKGRRGPITSNAVRQLIDATPQAPKENADKQNNVLRPPTTPAQMEAYKKDMAQRADILATMVLATRRSGSEDEDTLEELATVKYSIASMQPAATRAAQLRIELEESKPDIERIETKIEQLSAQRDVQITRQDQINTTLQKLDKDAQEEAAARAAEAVAAGVAPPQMAPVLHGSQPPPQGQEHANFPAFQQHMSTAVMQQMMACMIQQGYQGVAEGGGKGSEQMSWLTSVAEDAKSYDLGGANMNYTKTGGIVVVVAMPGPLLQIRLSLSVGHCPA</sequence>
<feature type="non-terminal residue" evidence="2">
    <location>
        <position position="297"/>
    </location>
</feature>
<accession>A0ABN9ULE8</accession>
<reference evidence="2" key="1">
    <citation type="submission" date="2023-10" db="EMBL/GenBank/DDBJ databases">
        <authorList>
            <person name="Chen Y."/>
            <person name="Shah S."/>
            <person name="Dougan E. K."/>
            <person name="Thang M."/>
            <person name="Chan C."/>
        </authorList>
    </citation>
    <scope>NUCLEOTIDE SEQUENCE [LARGE SCALE GENOMIC DNA]</scope>
</reference>
<proteinExistence type="predicted"/>
<name>A0ABN9ULE8_9DINO</name>
<feature type="region of interest" description="Disordered" evidence="1">
    <location>
        <begin position="1"/>
        <end position="62"/>
    </location>
</feature>
<evidence type="ECO:0000313" key="3">
    <source>
        <dbReference type="Proteomes" id="UP001189429"/>
    </source>
</evidence>
<feature type="compositionally biased region" description="Basic and acidic residues" evidence="1">
    <location>
        <begin position="1"/>
        <end position="20"/>
    </location>
</feature>
<keyword evidence="3" id="KW-1185">Reference proteome</keyword>
<organism evidence="2 3">
    <name type="scientific">Prorocentrum cordatum</name>
    <dbReference type="NCBI Taxonomy" id="2364126"/>
    <lineage>
        <taxon>Eukaryota</taxon>
        <taxon>Sar</taxon>
        <taxon>Alveolata</taxon>
        <taxon>Dinophyceae</taxon>
        <taxon>Prorocentrales</taxon>
        <taxon>Prorocentraceae</taxon>
        <taxon>Prorocentrum</taxon>
    </lineage>
</organism>
<comment type="caution">
    <text evidence="2">The sequence shown here is derived from an EMBL/GenBank/DDBJ whole genome shotgun (WGS) entry which is preliminary data.</text>
</comment>
<evidence type="ECO:0000256" key="1">
    <source>
        <dbReference type="SAM" id="MobiDB-lite"/>
    </source>
</evidence>
<protein>
    <submittedName>
        <fullName evidence="2">Uncharacterized protein</fullName>
    </submittedName>
</protein>
<gene>
    <name evidence="2" type="ORF">PCOR1329_LOCUS49585</name>
</gene>